<organism evidence="6 7">
    <name type="scientific">Candidatus Taenaricola geysiri</name>
    <dbReference type="NCBI Taxonomy" id="1974752"/>
    <lineage>
        <taxon>Bacteria</taxon>
        <taxon>Pseudomonadati</taxon>
        <taxon>Candidatus Omnitrophota</taxon>
        <taxon>Candidatus Taenaricola</taxon>
    </lineage>
</organism>
<dbReference type="PANTHER" id="PTHR39080:SF1">
    <property type="entry name" value="LARGE RIBOSOMAL SUBUNIT PROTEIN BL28A"/>
    <property type="match status" value="1"/>
</dbReference>
<sequence>MSKICQICGKHPAAGRTIKRRGMAKKKGGVGRKITGVSRRVFYPNLQKIKAVINGSVRTIRVCARCIKHNKVTKAS</sequence>
<dbReference type="GO" id="GO:0005840">
    <property type="term" value="C:ribosome"/>
    <property type="evidence" value="ECO:0007669"/>
    <property type="project" value="UniProtKB-KW"/>
</dbReference>
<keyword evidence="3 5" id="KW-0687">Ribonucleoprotein</keyword>
<dbReference type="NCBIfam" id="TIGR00009">
    <property type="entry name" value="L28"/>
    <property type="match status" value="1"/>
</dbReference>
<dbReference type="SUPFAM" id="SSF143800">
    <property type="entry name" value="L28p-like"/>
    <property type="match status" value="1"/>
</dbReference>
<comment type="similarity">
    <text evidence="1 5">Belongs to the bacterial ribosomal protein bL28 family.</text>
</comment>
<proteinExistence type="inferred from homology"/>
<evidence type="ECO:0000256" key="5">
    <source>
        <dbReference type="HAMAP-Rule" id="MF_00373"/>
    </source>
</evidence>
<dbReference type="InterPro" id="IPR026569">
    <property type="entry name" value="Ribosomal_bL28"/>
</dbReference>
<dbReference type="InterPro" id="IPR037147">
    <property type="entry name" value="Ribosomal_bL28_sf"/>
</dbReference>
<evidence type="ECO:0000256" key="4">
    <source>
        <dbReference type="ARBA" id="ARBA00035174"/>
    </source>
</evidence>
<protein>
    <recommendedName>
        <fullName evidence="4 5">Large ribosomal subunit protein bL28</fullName>
    </recommendedName>
</protein>
<reference evidence="6 7" key="1">
    <citation type="submission" date="2017-09" db="EMBL/GenBank/DDBJ databases">
        <title>Depth-based differentiation of microbial function through sediment-hosted aquifers and enrichment of novel symbionts in the deep terrestrial subsurface.</title>
        <authorList>
            <person name="Probst A.J."/>
            <person name="Ladd B."/>
            <person name="Jarett J.K."/>
            <person name="Geller-Mcgrath D.E."/>
            <person name="Sieber C.M."/>
            <person name="Emerson J.B."/>
            <person name="Anantharaman K."/>
            <person name="Thomas B.C."/>
            <person name="Malmstrom R."/>
            <person name="Stieglmeier M."/>
            <person name="Klingl A."/>
            <person name="Woyke T."/>
            <person name="Ryan C.M."/>
            <person name="Banfield J.F."/>
        </authorList>
    </citation>
    <scope>NUCLEOTIDE SEQUENCE [LARGE SCALE GENOMIC DNA]</scope>
    <source>
        <strain evidence="6">CG12_big_fil_rev_8_21_14_0_65_43_15</strain>
    </source>
</reference>
<evidence type="ECO:0000256" key="3">
    <source>
        <dbReference type="ARBA" id="ARBA00023274"/>
    </source>
</evidence>
<keyword evidence="2 5" id="KW-0689">Ribosomal protein</keyword>
<dbReference type="InterPro" id="IPR050096">
    <property type="entry name" value="Bacterial_rp_bL28"/>
</dbReference>
<evidence type="ECO:0000256" key="2">
    <source>
        <dbReference type="ARBA" id="ARBA00022980"/>
    </source>
</evidence>
<dbReference type="GO" id="GO:0003735">
    <property type="term" value="F:structural constituent of ribosome"/>
    <property type="evidence" value="ECO:0007669"/>
    <property type="project" value="InterPro"/>
</dbReference>
<evidence type="ECO:0000256" key="1">
    <source>
        <dbReference type="ARBA" id="ARBA00008760"/>
    </source>
</evidence>
<accession>A0A2J0LPE7</accession>
<dbReference type="Gene3D" id="2.30.170.40">
    <property type="entry name" value="Ribosomal protein L28/L24"/>
    <property type="match status" value="1"/>
</dbReference>
<dbReference type="PANTHER" id="PTHR39080">
    <property type="entry name" value="50S RIBOSOMAL PROTEIN L28"/>
    <property type="match status" value="1"/>
</dbReference>
<dbReference type="Gene3D" id="2.20.150.30">
    <property type="match status" value="1"/>
</dbReference>
<evidence type="ECO:0000313" key="7">
    <source>
        <dbReference type="Proteomes" id="UP000231267"/>
    </source>
</evidence>
<dbReference type="InterPro" id="IPR034704">
    <property type="entry name" value="Ribosomal_bL28/bL31-like_sf"/>
</dbReference>
<dbReference type="HAMAP" id="MF_00373">
    <property type="entry name" value="Ribosomal_bL28"/>
    <property type="match status" value="1"/>
</dbReference>
<comment type="caution">
    <text evidence="6">The sequence shown here is derived from an EMBL/GenBank/DDBJ whole genome shotgun (WGS) entry which is preliminary data.</text>
</comment>
<gene>
    <name evidence="5 6" type="primary">rpmB</name>
    <name evidence="6" type="ORF">COW11_02270</name>
</gene>
<dbReference type="AlphaFoldDB" id="A0A2J0LPE7"/>
<dbReference type="GO" id="GO:1990904">
    <property type="term" value="C:ribonucleoprotein complex"/>
    <property type="evidence" value="ECO:0007669"/>
    <property type="project" value="UniProtKB-KW"/>
</dbReference>
<dbReference type="GO" id="GO:0006412">
    <property type="term" value="P:translation"/>
    <property type="evidence" value="ECO:0007669"/>
    <property type="project" value="UniProtKB-UniRule"/>
</dbReference>
<dbReference type="InterPro" id="IPR001383">
    <property type="entry name" value="Ribosomal_bL28_bact-type"/>
</dbReference>
<dbReference type="EMBL" id="PFGP01000047">
    <property type="protein sequence ID" value="PIW66636.1"/>
    <property type="molecule type" value="Genomic_DNA"/>
</dbReference>
<evidence type="ECO:0000313" key="6">
    <source>
        <dbReference type="EMBL" id="PIW66636.1"/>
    </source>
</evidence>
<name>A0A2J0LPE7_9BACT</name>
<dbReference type="Proteomes" id="UP000231267">
    <property type="component" value="Unassembled WGS sequence"/>
</dbReference>
<dbReference type="Pfam" id="PF00830">
    <property type="entry name" value="Ribosomal_L28"/>
    <property type="match status" value="1"/>
</dbReference>